<name>A0AAD3Y6U6_NEPGR</name>
<dbReference type="EMBL" id="BSYO01000036">
    <property type="protein sequence ID" value="GMH29369.1"/>
    <property type="molecule type" value="Genomic_DNA"/>
</dbReference>
<protein>
    <submittedName>
        <fullName evidence="1">Uncharacterized protein</fullName>
    </submittedName>
</protein>
<reference evidence="1" key="1">
    <citation type="submission" date="2023-05" db="EMBL/GenBank/DDBJ databases">
        <title>Nepenthes gracilis genome sequencing.</title>
        <authorList>
            <person name="Fukushima K."/>
        </authorList>
    </citation>
    <scope>NUCLEOTIDE SEQUENCE</scope>
    <source>
        <strain evidence="1">SING2019-196</strain>
    </source>
</reference>
<sequence>MVLKSRQDERHAFVDLDYDVAKEGDMEVYFSVKWLSSSISVDLMGILANAWNLLCFSGSTYKDCKIHEKGRALVPKDQQHEATRSSGQEAYLR</sequence>
<dbReference type="Proteomes" id="UP001279734">
    <property type="component" value="Unassembled WGS sequence"/>
</dbReference>
<proteinExistence type="predicted"/>
<gene>
    <name evidence="1" type="ORF">Nepgr_031212</name>
</gene>
<organism evidence="1 2">
    <name type="scientific">Nepenthes gracilis</name>
    <name type="common">Slender pitcher plant</name>
    <dbReference type="NCBI Taxonomy" id="150966"/>
    <lineage>
        <taxon>Eukaryota</taxon>
        <taxon>Viridiplantae</taxon>
        <taxon>Streptophyta</taxon>
        <taxon>Embryophyta</taxon>
        <taxon>Tracheophyta</taxon>
        <taxon>Spermatophyta</taxon>
        <taxon>Magnoliopsida</taxon>
        <taxon>eudicotyledons</taxon>
        <taxon>Gunneridae</taxon>
        <taxon>Pentapetalae</taxon>
        <taxon>Caryophyllales</taxon>
        <taxon>Nepenthaceae</taxon>
        <taxon>Nepenthes</taxon>
    </lineage>
</organism>
<evidence type="ECO:0000313" key="2">
    <source>
        <dbReference type="Proteomes" id="UP001279734"/>
    </source>
</evidence>
<dbReference type="AlphaFoldDB" id="A0AAD3Y6U6"/>
<comment type="caution">
    <text evidence="1">The sequence shown here is derived from an EMBL/GenBank/DDBJ whole genome shotgun (WGS) entry which is preliminary data.</text>
</comment>
<evidence type="ECO:0000313" key="1">
    <source>
        <dbReference type="EMBL" id="GMH29369.1"/>
    </source>
</evidence>
<accession>A0AAD3Y6U6</accession>
<keyword evidence="2" id="KW-1185">Reference proteome</keyword>